<protein>
    <recommendedName>
        <fullName evidence="3 9">Biotin carboxyl carrier protein of acetyl-CoA carboxylase</fullName>
    </recommendedName>
</protein>
<dbReference type="InterPro" id="IPR000089">
    <property type="entry name" value="Biotin_lipoyl"/>
</dbReference>
<feature type="region of interest" description="Disordered" evidence="10">
    <location>
        <begin position="52"/>
        <end position="93"/>
    </location>
</feature>
<evidence type="ECO:0000256" key="8">
    <source>
        <dbReference type="ARBA" id="ARBA00023267"/>
    </source>
</evidence>
<dbReference type="PROSITE" id="PS50968">
    <property type="entry name" value="BIOTINYL_LIPOYL"/>
    <property type="match status" value="1"/>
</dbReference>
<name>A0ABV7GYN7_9RHOB</name>
<keyword evidence="7 9" id="KW-0275">Fatty acid biosynthesis</keyword>
<dbReference type="InterPro" id="IPR001882">
    <property type="entry name" value="Biotin_BS"/>
</dbReference>
<dbReference type="RefSeq" id="WP_275632392.1">
    <property type="nucleotide sequence ID" value="NZ_JARGYD010000003.1"/>
</dbReference>
<evidence type="ECO:0000256" key="6">
    <source>
        <dbReference type="ARBA" id="ARBA00023098"/>
    </source>
</evidence>
<dbReference type="SUPFAM" id="SSF51230">
    <property type="entry name" value="Single hybrid motif"/>
    <property type="match status" value="1"/>
</dbReference>
<evidence type="ECO:0000256" key="4">
    <source>
        <dbReference type="ARBA" id="ARBA00022516"/>
    </source>
</evidence>
<dbReference type="Proteomes" id="UP001595632">
    <property type="component" value="Unassembled WGS sequence"/>
</dbReference>
<dbReference type="EMBL" id="JBHRTB010000010">
    <property type="protein sequence ID" value="MFC3145433.1"/>
    <property type="molecule type" value="Genomic_DNA"/>
</dbReference>
<dbReference type="Pfam" id="PF00364">
    <property type="entry name" value="Biotin_lipoyl"/>
    <property type="match status" value="1"/>
</dbReference>
<reference evidence="13" key="1">
    <citation type="journal article" date="2019" name="Int. J. Syst. Evol. Microbiol.">
        <title>The Global Catalogue of Microorganisms (GCM) 10K type strain sequencing project: providing services to taxonomists for standard genome sequencing and annotation.</title>
        <authorList>
            <consortium name="The Broad Institute Genomics Platform"/>
            <consortium name="The Broad Institute Genome Sequencing Center for Infectious Disease"/>
            <person name="Wu L."/>
            <person name="Ma J."/>
        </authorList>
    </citation>
    <scope>NUCLEOTIDE SEQUENCE [LARGE SCALE GENOMIC DNA]</scope>
    <source>
        <strain evidence="13">KCTC 52366</strain>
    </source>
</reference>
<keyword evidence="4 9" id="KW-0444">Lipid biosynthesis</keyword>
<comment type="pathway">
    <text evidence="2 9">Lipid metabolism; fatty acid biosynthesis.</text>
</comment>
<evidence type="ECO:0000256" key="2">
    <source>
        <dbReference type="ARBA" id="ARBA00005194"/>
    </source>
</evidence>
<feature type="domain" description="Lipoyl-binding" evidence="11">
    <location>
        <begin position="90"/>
        <end position="166"/>
    </location>
</feature>
<organism evidence="12 13">
    <name type="scientific">Psychromarinibacter halotolerans</name>
    <dbReference type="NCBI Taxonomy" id="1775175"/>
    <lineage>
        <taxon>Bacteria</taxon>
        <taxon>Pseudomonadati</taxon>
        <taxon>Pseudomonadota</taxon>
        <taxon>Alphaproteobacteria</taxon>
        <taxon>Rhodobacterales</taxon>
        <taxon>Paracoccaceae</taxon>
        <taxon>Psychromarinibacter</taxon>
    </lineage>
</organism>
<keyword evidence="6 9" id="KW-0443">Lipid metabolism</keyword>
<dbReference type="NCBIfam" id="TIGR00531">
    <property type="entry name" value="BCCP"/>
    <property type="match status" value="1"/>
</dbReference>
<accession>A0ABV7GYN7</accession>
<evidence type="ECO:0000313" key="12">
    <source>
        <dbReference type="EMBL" id="MFC3145433.1"/>
    </source>
</evidence>
<sequence>MAKPTNDDDVAFVQAMAEILRSNDLAELEVERGTKDTGKLTLRLSRVARTAPAPMVQQASAAPAAAPAPAASAPEASDAPAPSGDPASLPGAVTSPMVGTAYLSPEPGAAAFVKVGDTVSEGQTLLIVEAMKTMNQIPSPKSGTVKRILVEDASPVEYGAPLMVIE</sequence>
<dbReference type="InterPro" id="IPR011053">
    <property type="entry name" value="Single_hybrid_motif"/>
</dbReference>
<dbReference type="InterPro" id="IPR050709">
    <property type="entry name" value="Biotin_Carboxyl_Carrier/Decarb"/>
</dbReference>
<keyword evidence="5 9" id="KW-0276">Fatty acid metabolism</keyword>
<evidence type="ECO:0000256" key="10">
    <source>
        <dbReference type="SAM" id="MobiDB-lite"/>
    </source>
</evidence>
<dbReference type="Gene3D" id="2.40.50.100">
    <property type="match status" value="1"/>
</dbReference>
<comment type="caution">
    <text evidence="12">The sequence shown here is derived from an EMBL/GenBank/DDBJ whole genome shotgun (WGS) entry which is preliminary data.</text>
</comment>
<proteinExistence type="predicted"/>
<evidence type="ECO:0000259" key="11">
    <source>
        <dbReference type="PROSITE" id="PS50968"/>
    </source>
</evidence>
<evidence type="ECO:0000313" key="13">
    <source>
        <dbReference type="Proteomes" id="UP001595632"/>
    </source>
</evidence>
<evidence type="ECO:0000256" key="1">
    <source>
        <dbReference type="ARBA" id="ARBA00003761"/>
    </source>
</evidence>
<keyword evidence="8 9" id="KW-0092">Biotin</keyword>
<dbReference type="InterPro" id="IPR001249">
    <property type="entry name" value="AcCoA_biotinCC"/>
</dbReference>
<evidence type="ECO:0000256" key="7">
    <source>
        <dbReference type="ARBA" id="ARBA00023160"/>
    </source>
</evidence>
<dbReference type="PANTHER" id="PTHR45266">
    <property type="entry name" value="OXALOACETATE DECARBOXYLASE ALPHA CHAIN"/>
    <property type="match status" value="1"/>
</dbReference>
<gene>
    <name evidence="12" type="primary">accB</name>
    <name evidence="12" type="ORF">ACFOGP_22120</name>
</gene>
<dbReference type="GO" id="GO:0003989">
    <property type="term" value="F:acetyl-CoA carboxylase activity"/>
    <property type="evidence" value="ECO:0007669"/>
    <property type="project" value="UniProtKB-EC"/>
</dbReference>
<comment type="function">
    <text evidence="1 9">This protein is a component of the acetyl coenzyme A carboxylase complex; first, biotin carboxylase catalyzes the carboxylation of the carrier protein and then the transcarboxylase transfers the carboxyl group to form malonyl-CoA.</text>
</comment>
<dbReference type="PROSITE" id="PS00188">
    <property type="entry name" value="BIOTIN"/>
    <property type="match status" value="1"/>
</dbReference>
<dbReference type="CDD" id="cd06850">
    <property type="entry name" value="biotinyl_domain"/>
    <property type="match status" value="1"/>
</dbReference>
<keyword evidence="13" id="KW-1185">Reference proteome</keyword>
<evidence type="ECO:0000256" key="9">
    <source>
        <dbReference type="RuleBase" id="RU364072"/>
    </source>
</evidence>
<keyword evidence="12" id="KW-0436">Ligase</keyword>
<evidence type="ECO:0000256" key="3">
    <source>
        <dbReference type="ARBA" id="ARBA00017562"/>
    </source>
</evidence>
<evidence type="ECO:0000256" key="5">
    <source>
        <dbReference type="ARBA" id="ARBA00022832"/>
    </source>
</evidence>
<feature type="compositionally biased region" description="Low complexity" evidence="10">
    <location>
        <begin position="52"/>
        <end position="92"/>
    </location>
</feature>
<dbReference type="PANTHER" id="PTHR45266:SF3">
    <property type="entry name" value="OXALOACETATE DECARBOXYLASE ALPHA CHAIN"/>
    <property type="match status" value="1"/>
</dbReference>
<dbReference type="PRINTS" id="PR01071">
    <property type="entry name" value="ACOABIOTINCC"/>
</dbReference>